<name>A0A1H4GTV8_9BACT</name>
<evidence type="ECO:0000313" key="3">
    <source>
        <dbReference type="Proteomes" id="UP000199656"/>
    </source>
</evidence>
<dbReference type="EMBL" id="FNRL01000058">
    <property type="protein sequence ID" value="SEB12490.1"/>
    <property type="molecule type" value="Genomic_DNA"/>
</dbReference>
<evidence type="ECO:0000313" key="2">
    <source>
        <dbReference type="EMBL" id="SEB12490.1"/>
    </source>
</evidence>
<feature type="transmembrane region" description="Helical" evidence="1">
    <location>
        <begin position="244"/>
        <end position="262"/>
    </location>
</feature>
<dbReference type="OrthoDB" id="9928179at2"/>
<reference evidence="3" key="1">
    <citation type="submission" date="2016-10" db="EMBL/GenBank/DDBJ databases">
        <authorList>
            <person name="Varghese N."/>
            <person name="Submissions S."/>
        </authorList>
    </citation>
    <scope>NUCLEOTIDE SEQUENCE [LARGE SCALE GENOMIC DNA]</scope>
    <source>
        <strain evidence="3">DSM 23920</strain>
    </source>
</reference>
<accession>A0A1H4GTV8</accession>
<protein>
    <submittedName>
        <fullName evidence="2">Uncharacterized protein</fullName>
    </submittedName>
</protein>
<keyword evidence="3" id="KW-1185">Reference proteome</keyword>
<evidence type="ECO:0000256" key="1">
    <source>
        <dbReference type="SAM" id="Phobius"/>
    </source>
</evidence>
<keyword evidence="1" id="KW-0472">Membrane</keyword>
<sequence length="291" mass="32022">MEKELSLELDFAKLSLVGNRFAEAQDQYSSILKVSPSNPVAWLGLGFSKYGLLLEGTATLMEVFYCFDRAKQTTDDVEVHLSIEDAVLNKSMEVVKNLLIECKTLLKLNEQASSQMTLNMAAGVVSAIAGGIASGSKSSNSSMYGSLAALGGTAISYSGYSKAKTLKLTTEEQVDSIKESVKQIGERLEGFVTGRVGELESVKAMIENMKSITKPRISAPQQIHSPDHVEDITEEERKWYNNQWTVIFWMFAFFPAGLYGLSKSNYKGGIILKVFLIIVGLIILVYLSEEK</sequence>
<keyword evidence="1" id="KW-1133">Transmembrane helix</keyword>
<dbReference type="Proteomes" id="UP000199656">
    <property type="component" value="Unassembled WGS sequence"/>
</dbReference>
<gene>
    <name evidence="2" type="ORF">SAMN05660909_05672</name>
</gene>
<organism evidence="2 3">
    <name type="scientific">Chitinophaga terrae</name>
    <name type="common">ex Kim and Jung 2007</name>
    <dbReference type="NCBI Taxonomy" id="408074"/>
    <lineage>
        <taxon>Bacteria</taxon>
        <taxon>Pseudomonadati</taxon>
        <taxon>Bacteroidota</taxon>
        <taxon>Chitinophagia</taxon>
        <taxon>Chitinophagales</taxon>
        <taxon>Chitinophagaceae</taxon>
        <taxon>Chitinophaga</taxon>
    </lineage>
</organism>
<proteinExistence type="predicted"/>
<dbReference type="RefSeq" id="WP_089766348.1">
    <property type="nucleotide sequence ID" value="NZ_BKAT01000080.1"/>
</dbReference>
<dbReference type="AlphaFoldDB" id="A0A1H4GTV8"/>
<feature type="transmembrane region" description="Helical" evidence="1">
    <location>
        <begin position="268"/>
        <end position="287"/>
    </location>
</feature>
<keyword evidence="1" id="KW-0812">Transmembrane</keyword>